<dbReference type="PANTHER" id="PTHR30572:SF4">
    <property type="entry name" value="ABC TRANSPORTER PERMEASE YTRF"/>
    <property type="match status" value="1"/>
</dbReference>
<evidence type="ECO:0000256" key="1">
    <source>
        <dbReference type="ARBA" id="ARBA00004651"/>
    </source>
</evidence>
<feature type="domain" description="MacB-like periplasmic core" evidence="9">
    <location>
        <begin position="22"/>
        <end position="193"/>
    </location>
</feature>
<feature type="transmembrane region" description="Helical" evidence="7">
    <location>
        <begin position="20"/>
        <end position="46"/>
    </location>
</feature>
<evidence type="ECO:0000256" key="3">
    <source>
        <dbReference type="ARBA" id="ARBA00022692"/>
    </source>
</evidence>
<keyword evidence="11" id="KW-1185">Reference proteome</keyword>
<dbReference type="InterPro" id="IPR050250">
    <property type="entry name" value="Macrolide_Exporter_MacB"/>
</dbReference>
<dbReference type="InterPro" id="IPR025857">
    <property type="entry name" value="MacB_PCD"/>
</dbReference>
<dbReference type="STRING" id="36874.HQ34_01320"/>
<dbReference type="OrthoDB" id="9770036at2"/>
<keyword evidence="3 7" id="KW-0812">Transmembrane</keyword>
<sequence>MLFSREYIEEIGLTLKRNKLRTFLTGFAVAWGVLFLILLLGVGAGVRSGVIYNIGQNASINDIVTASLWWTSMPYKGLDEQSISLTESEWQRIQEGIPEIKKLYMSKEEWRSVSADGYSSTSSKIVGMNPRYAHEMKKQTMLYGRAINEIDNRLLEKNTVLSNNLAKKIFGREDVLGEYLTTPFGRFLIVGVFLSSANYECHIPESVYDRLAPSKILTFNSVHMYCPDIRSDQELEDLRMRIFAKVRLMRPIHPDDDRVVYITSTLSERRSVDKVLNGLDLFLWAMGLSTLLVGIVGVSNIMLVTVRERMREIGIRKALGAKRVHIISMIMTESIIVTLVSGLIGLVVGVGVLVGIEQFLLTTGMGQKTIEGESFFIFRDPIILPSVAFMTVLVMVVAGAIAGFVPTRRAVRVPAVEAMRE</sequence>
<organism evidence="10 11">
    <name type="scientific">Porphyromonas cangingivalis</name>
    <dbReference type="NCBI Taxonomy" id="36874"/>
    <lineage>
        <taxon>Bacteria</taxon>
        <taxon>Pseudomonadati</taxon>
        <taxon>Bacteroidota</taxon>
        <taxon>Bacteroidia</taxon>
        <taxon>Bacteroidales</taxon>
        <taxon>Porphyromonadaceae</taxon>
        <taxon>Porphyromonas</taxon>
    </lineage>
</organism>
<evidence type="ECO:0000256" key="5">
    <source>
        <dbReference type="ARBA" id="ARBA00023136"/>
    </source>
</evidence>
<feature type="domain" description="ABC3 transporter permease C-terminal" evidence="8">
    <location>
        <begin position="286"/>
        <end position="413"/>
    </location>
</feature>
<dbReference type="eggNOG" id="COG0577">
    <property type="taxonomic scope" value="Bacteria"/>
</dbReference>
<evidence type="ECO:0000313" key="10">
    <source>
        <dbReference type="EMBL" id="KGN80327.1"/>
    </source>
</evidence>
<evidence type="ECO:0000313" key="11">
    <source>
        <dbReference type="Proteomes" id="UP000030125"/>
    </source>
</evidence>
<evidence type="ECO:0000256" key="7">
    <source>
        <dbReference type="SAM" id="Phobius"/>
    </source>
</evidence>
<comment type="similarity">
    <text evidence="6">Belongs to the ABC-4 integral membrane protein family.</text>
</comment>
<dbReference type="RefSeq" id="WP_036851845.1">
    <property type="nucleotide sequence ID" value="NZ_JQJD01000043.1"/>
</dbReference>
<dbReference type="Pfam" id="PF12704">
    <property type="entry name" value="MacB_PCD"/>
    <property type="match status" value="1"/>
</dbReference>
<name>A0A0A2ERN2_PORCN</name>
<dbReference type="InterPro" id="IPR003838">
    <property type="entry name" value="ABC3_permease_C"/>
</dbReference>
<gene>
    <name evidence="10" type="ORF">HQ35_06535</name>
</gene>
<protein>
    <recommendedName>
        <fullName evidence="12">ABC transport system permease protein</fullName>
    </recommendedName>
</protein>
<dbReference type="GO" id="GO:0022857">
    <property type="term" value="F:transmembrane transporter activity"/>
    <property type="evidence" value="ECO:0007669"/>
    <property type="project" value="TreeGrafter"/>
</dbReference>
<keyword evidence="2" id="KW-1003">Cell membrane</keyword>
<accession>A0A0A2ERN2</accession>
<comment type="subcellular location">
    <subcellularLocation>
        <location evidence="1">Cell membrane</location>
        <topology evidence="1">Multi-pass membrane protein</topology>
    </subcellularLocation>
</comment>
<evidence type="ECO:0000259" key="9">
    <source>
        <dbReference type="Pfam" id="PF12704"/>
    </source>
</evidence>
<comment type="caution">
    <text evidence="10">The sequence shown here is derived from an EMBL/GenBank/DDBJ whole genome shotgun (WGS) entry which is preliminary data.</text>
</comment>
<feature type="transmembrane region" description="Helical" evidence="7">
    <location>
        <begin position="382"/>
        <end position="405"/>
    </location>
</feature>
<feature type="transmembrane region" description="Helical" evidence="7">
    <location>
        <begin position="281"/>
        <end position="306"/>
    </location>
</feature>
<dbReference type="EMBL" id="JQJD01000043">
    <property type="protein sequence ID" value="KGN80327.1"/>
    <property type="molecule type" value="Genomic_DNA"/>
</dbReference>
<evidence type="ECO:0000256" key="6">
    <source>
        <dbReference type="ARBA" id="ARBA00038076"/>
    </source>
</evidence>
<reference evidence="10 11" key="1">
    <citation type="submission" date="2014-08" db="EMBL/GenBank/DDBJ databases">
        <title>Porphyromonas cangingivalis strain:COT-109_OH1386 Genome sequencing.</title>
        <authorList>
            <person name="Wallis C."/>
            <person name="Deusch O."/>
            <person name="O'Flynn C."/>
            <person name="Davis I."/>
            <person name="Jospin G."/>
            <person name="Darling A.E."/>
            <person name="Coil D.A."/>
            <person name="Alexiev A."/>
            <person name="Horsfall A."/>
            <person name="Kirkwood N."/>
            <person name="Harris S."/>
            <person name="Eisen J.A."/>
        </authorList>
    </citation>
    <scope>NUCLEOTIDE SEQUENCE [LARGE SCALE GENOMIC DNA]</scope>
    <source>
        <strain evidence="11">COT-109 OH1386</strain>
    </source>
</reference>
<keyword evidence="4 7" id="KW-1133">Transmembrane helix</keyword>
<dbReference type="AlphaFoldDB" id="A0A0A2ERN2"/>
<evidence type="ECO:0008006" key="12">
    <source>
        <dbReference type="Google" id="ProtNLM"/>
    </source>
</evidence>
<dbReference type="GO" id="GO:0005886">
    <property type="term" value="C:plasma membrane"/>
    <property type="evidence" value="ECO:0007669"/>
    <property type="project" value="UniProtKB-SubCell"/>
</dbReference>
<evidence type="ECO:0000259" key="8">
    <source>
        <dbReference type="Pfam" id="PF02687"/>
    </source>
</evidence>
<keyword evidence="5 7" id="KW-0472">Membrane</keyword>
<dbReference type="PANTHER" id="PTHR30572">
    <property type="entry name" value="MEMBRANE COMPONENT OF TRANSPORTER-RELATED"/>
    <property type="match status" value="1"/>
</dbReference>
<proteinExistence type="inferred from homology"/>
<dbReference type="Proteomes" id="UP000030125">
    <property type="component" value="Unassembled WGS sequence"/>
</dbReference>
<dbReference type="Pfam" id="PF02687">
    <property type="entry name" value="FtsX"/>
    <property type="match status" value="1"/>
</dbReference>
<evidence type="ECO:0000256" key="4">
    <source>
        <dbReference type="ARBA" id="ARBA00022989"/>
    </source>
</evidence>
<evidence type="ECO:0000256" key="2">
    <source>
        <dbReference type="ARBA" id="ARBA00022475"/>
    </source>
</evidence>
<feature type="transmembrane region" description="Helical" evidence="7">
    <location>
        <begin position="326"/>
        <end position="356"/>
    </location>
</feature>